<evidence type="ECO:0000313" key="2">
    <source>
        <dbReference type="EMBL" id="RBW67895.1"/>
    </source>
</evidence>
<dbReference type="InterPro" id="IPR013830">
    <property type="entry name" value="SGNH_hydro"/>
</dbReference>
<dbReference type="AlphaFoldDB" id="A0A366XRZ2"/>
<dbReference type="Pfam" id="PF13472">
    <property type="entry name" value="Lipase_GDSL_2"/>
    <property type="match status" value="1"/>
</dbReference>
<sequence>MVLNVFSTWHRSEARSSYVALGDSIAWGLGAAQNRGYVDLFYKFLVKMIDKKFILHNLAVPRFSTSSLYSQLRIDPNTKHKVKEAKLITISIGGNNLLSAAGDNFSIIDERCAALGVLSFQHDWPKILYEIRKRLKSKASIYVMTLYNPYRGSDPNFTKADSFIQEINRIILNSAYIKKYKYEVVDVYSYFKGKMNENWKVCKWTHFCEKERDPHPTDDGHSQIYMLHKGKLL</sequence>
<name>A0A366XRZ2_9BACI</name>
<comment type="caution">
    <text evidence="2">The sequence shown here is derived from an EMBL/GenBank/DDBJ whole genome shotgun (WGS) entry which is preliminary data.</text>
</comment>
<reference evidence="2 3" key="1">
    <citation type="submission" date="2018-07" db="EMBL/GenBank/DDBJ databases">
        <title>Lottiidibacillus patelloidae gen. nov., sp. nov., isolated from the intestinal tract of a marine limpet and the reclassification of B. taeanensis BH030017T, B. algicola KMM 3737T and B. hwajinpoensis SW-72T as genus Lottiidibacillus.</title>
        <authorList>
            <person name="Liu R."/>
            <person name="Huang Z."/>
        </authorList>
    </citation>
    <scope>NUCLEOTIDE SEQUENCE [LARGE SCALE GENOMIC DNA]</scope>
    <source>
        <strain evidence="2 3">BH030017</strain>
    </source>
</reference>
<dbReference type="EMBL" id="QOCW01000028">
    <property type="protein sequence ID" value="RBW67895.1"/>
    <property type="molecule type" value="Genomic_DNA"/>
</dbReference>
<evidence type="ECO:0000259" key="1">
    <source>
        <dbReference type="Pfam" id="PF13472"/>
    </source>
</evidence>
<organism evidence="2 3">
    <name type="scientific">Bacillus taeanensis</name>
    <dbReference type="NCBI Taxonomy" id="273032"/>
    <lineage>
        <taxon>Bacteria</taxon>
        <taxon>Bacillati</taxon>
        <taxon>Bacillota</taxon>
        <taxon>Bacilli</taxon>
        <taxon>Bacillales</taxon>
        <taxon>Bacillaceae</taxon>
        <taxon>Bacillus</taxon>
    </lineage>
</organism>
<accession>A0A366XRZ2</accession>
<dbReference type="InterPro" id="IPR036514">
    <property type="entry name" value="SGNH_hydro_sf"/>
</dbReference>
<dbReference type="OrthoDB" id="26855at2"/>
<feature type="domain" description="SGNH hydrolase-type esterase" evidence="1">
    <location>
        <begin position="20"/>
        <end position="221"/>
    </location>
</feature>
<dbReference type="SUPFAM" id="SSF52266">
    <property type="entry name" value="SGNH hydrolase"/>
    <property type="match status" value="1"/>
</dbReference>
<keyword evidence="3" id="KW-1185">Reference proteome</keyword>
<gene>
    <name evidence="2" type="ORF">DS031_19630</name>
</gene>
<evidence type="ECO:0000313" key="3">
    <source>
        <dbReference type="Proteomes" id="UP000253314"/>
    </source>
</evidence>
<protein>
    <recommendedName>
        <fullName evidence="1">SGNH hydrolase-type esterase domain-containing protein</fullName>
    </recommendedName>
</protein>
<proteinExistence type="predicted"/>
<dbReference type="RefSeq" id="WP_113807861.1">
    <property type="nucleotide sequence ID" value="NZ_QOCW01000028.1"/>
</dbReference>
<dbReference type="Gene3D" id="3.40.50.1110">
    <property type="entry name" value="SGNH hydrolase"/>
    <property type="match status" value="1"/>
</dbReference>
<dbReference type="Proteomes" id="UP000253314">
    <property type="component" value="Unassembled WGS sequence"/>
</dbReference>